<dbReference type="AlphaFoldDB" id="A0A9P9E0Y4"/>
<dbReference type="EMBL" id="JAGMWT010000005">
    <property type="protein sequence ID" value="KAH7128737.1"/>
    <property type="molecule type" value="Genomic_DNA"/>
</dbReference>
<sequence length="450" mass="51335">MLLLQDRIPHMATFEDLPVELVDEVLSYLELHRPELQAMASTSRGFNHRTRKFLFRHADNLSGNQHPLFWAALEISRELSSLVHTYGPVAIDPRGLISLVNYKVLPVLTALKRLQVRLGSSNDLRSCTHDIFASGLLERVESIHFIGSEAMTEGLPTSLLQGFMSQPKLRTLTVSQIRNSNNTDTTHDTLLTQSKVTTLEFFGRANTVLSYPRPEQGLRFREHFSSNCLQYYLALCPNLKTLRCVDLKPNFGTNHRGGRTHNPCHSAFSRRYMERVLNTVADTLEELTYLITNDISVWAYGKPINFSRLVRLRSLKIAAILLRPKDHSFVAIGDICKLLPPNLEKLQLTFSNVYGVFHNANCDPLLRKDDHVPAERYAWIFHLANGKRTTLHGLKTITLIDAAPLSDHIMERWIPPRDVVEMYEEVDIHLNVLLCIHLAQEPIWKKPVIA</sequence>
<reference evidence="1" key="1">
    <citation type="journal article" date="2021" name="Nat. Commun.">
        <title>Genetic determinants of endophytism in the Arabidopsis root mycobiome.</title>
        <authorList>
            <person name="Mesny F."/>
            <person name="Miyauchi S."/>
            <person name="Thiergart T."/>
            <person name="Pickel B."/>
            <person name="Atanasova L."/>
            <person name="Karlsson M."/>
            <person name="Huettel B."/>
            <person name="Barry K.W."/>
            <person name="Haridas S."/>
            <person name="Chen C."/>
            <person name="Bauer D."/>
            <person name="Andreopoulos W."/>
            <person name="Pangilinan J."/>
            <person name="LaButti K."/>
            <person name="Riley R."/>
            <person name="Lipzen A."/>
            <person name="Clum A."/>
            <person name="Drula E."/>
            <person name="Henrissat B."/>
            <person name="Kohler A."/>
            <person name="Grigoriev I.V."/>
            <person name="Martin F.M."/>
            <person name="Hacquard S."/>
        </authorList>
    </citation>
    <scope>NUCLEOTIDE SEQUENCE</scope>
    <source>
        <strain evidence="1">MPI-CAGE-CH-0243</strain>
    </source>
</reference>
<proteinExistence type="predicted"/>
<dbReference type="InterPro" id="IPR036047">
    <property type="entry name" value="F-box-like_dom_sf"/>
</dbReference>
<evidence type="ECO:0000313" key="1">
    <source>
        <dbReference type="EMBL" id="KAH7128737.1"/>
    </source>
</evidence>
<accession>A0A9P9E0Y4</accession>
<name>A0A9P9E0Y4_9PLEO</name>
<protein>
    <recommendedName>
        <fullName evidence="3">F-box domain-containing protein</fullName>
    </recommendedName>
</protein>
<gene>
    <name evidence="1" type="ORF">B0J11DRAFT_277861</name>
</gene>
<dbReference type="OrthoDB" id="3522729at2759"/>
<dbReference type="Proteomes" id="UP000700596">
    <property type="component" value="Unassembled WGS sequence"/>
</dbReference>
<evidence type="ECO:0000313" key="2">
    <source>
        <dbReference type="Proteomes" id="UP000700596"/>
    </source>
</evidence>
<organism evidence="1 2">
    <name type="scientific">Dendryphion nanum</name>
    <dbReference type="NCBI Taxonomy" id="256645"/>
    <lineage>
        <taxon>Eukaryota</taxon>
        <taxon>Fungi</taxon>
        <taxon>Dikarya</taxon>
        <taxon>Ascomycota</taxon>
        <taxon>Pezizomycotina</taxon>
        <taxon>Dothideomycetes</taxon>
        <taxon>Pleosporomycetidae</taxon>
        <taxon>Pleosporales</taxon>
        <taxon>Torulaceae</taxon>
        <taxon>Dendryphion</taxon>
    </lineage>
</organism>
<keyword evidence="2" id="KW-1185">Reference proteome</keyword>
<dbReference type="SUPFAM" id="SSF81383">
    <property type="entry name" value="F-box domain"/>
    <property type="match status" value="1"/>
</dbReference>
<comment type="caution">
    <text evidence="1">The sequence shown here is derived from an EMBL/GenBank/DDBJ whole genome shotgun (WGS) entry which is preliminary data.</text>
</comment>
<evidence type="ECO:0008006" key="3">
    <source>
        <dbReference type="Google" id="ProtNLM"/>
    </source>
</evidence>